<evidence type="ECO:0000313" key="5">
    <source>
        <dbReference type="Proteomes" id="UP001172681"/>
    </source>
</evidence>
<keyword evidence="5" id="KW-1185">Reference proteome</keyword>
<name>A0AA39CYK4_9EURO</name>
<dbReference type="GO" id="GO:0003677">
    <property type="term" value="F:DNA binding"/>
    <property type="evidence" value="ECO:0007669"/>
    <property type="project" value="InterPro"/>
</dbReference>
<proteinExistence type="predicted"/>
<feature type="region of interest" description="Disordered" evidence="2">
    <location>
        <begin position="1"/>
        <end position="94"/>
    </location>
</feature>
<evidence type="ECO:0000259" key="3">
    <source>
        <dbReference type="SMART" id="SM00906"/>
    </source>
</evidence>
<dbReference type="EMBL" id="JAPDRN010000022">
    <property type="protein sequence ID" value="KAJ9638111.1"/>
    <property type="molecule type" value="Genomic_DNA"/>
</dbReference>
<dbReference type="GO" id="GO:0006351">
    <property type="term" value="P:DNA-templated transcription"/>
    <property type="evidence" value="ECO:0007669"/>
    <property type="project" value="InterPro"/>
</dbReference>
<gene>
    <name evidence="4" type="ORF">H2204_004422</name>
</gene>
<dbReference type="AlphaFoldDB" id="A0AA39CYK4"/>
<organism evidence="4 5">
    <name type="scientific">Knufia peltigerae</name>
    <dbReference type="NCBI Taxonomy" id="1002370"/>
    <lineage>
        <taxon>Eukaryota</taxon>
        <taxon>Fungi</taxon>
        <taxon>Dikarya</taxon>
        <taxon>Ascomycota</taxon>
        <taxon>Pezizomycotina</taxon>
        <taxon>Eurotiomycetes</taxon>
        <taxon>Chaetothyriomycetidae</taxon>
        <taxon>Chaetothyriales</taxon>
        <taxon>Trichomeriaceae</taxon>
        <taxon>Knufia</taxon>
    </lineage>
</organism>
<dbReference type="GO" id="GO:0008270">
    <property type="term" value="F:zinc ion binding"/>
    <property type="evidence" value="ECO:0007669"/>
    <property type="project" value="InterPro"/>
</dbReference>
<feature type="domain" description="Xylanolytic transcriptional activator regulatory" evidence="3">
    <location>
        <begin position="271"/>
        <end position="344"/>
    </location>
</feature>
<protein>
    <recommendedName>
        <fullName evidence="3">Xylanolytic transcriptional activator regulatory domain-containing protein</fullName>
    </recommendedName>
</protein>
<dbReference type="CDD" id="cd12148">
    <property type="entry name" value="fungal_TF_MHR"/>
    <property type="match status" value="1"/>
</dbReference>
<keyword evidence="1" id="KW-0539">Nucleus</keyword>
<dbReference type="InterPro" id="IPR050987">
    <property type="entry name" value="AtrR-like"/>
</dbReference>
<dbReference type="PANTHER" id="PTHR46910">
    <property type="entry name" value="TRANSCRIPTION FACTOR PDR1"/>
    <property type="match status" value="1"/>
</dbReference>
<feature type="compositionally biased region" description="Basic and acidic residues" evidence="2">
    <location>
        <begin position="24"/>
        <end position="34"/>
    </location>
</feature>
<evidence type="ECO:0000313" key="4">
    <source>
        <dbReference type="EMBL" id="KAJ9638111.1"/>
    </source>
</evidence>
<dbReference type="InterPro" id="IPR007219">
    <property type="entry name" value="XnlR_reg_dom"/>
</dbReference>
<dbReference type="Pfam" id="PF04082">
    <property type="entry name" value="Fungal_trans"/>
    <property type="match status" value="1"/>
</dbReference>
<dbReference type="PANTHER" id="PTHR46910:SF17">
    <property type="entry name" value="SCFA-RELATED"/>
    <property type="match status" value="1"/>
</dbReference>
<feature type="compositionally biased region" description="Polar residues" evidence="2">
    <location>
        <begin position="55"/>
        <end position="70"/>
    </location>
</feature>
<evidence type="ECO:0000256" key="1">
    <source>
        <dbReference type="ARBA" id="ARBA00023242"/>
    </source>
</evidence>
<evidence type="ECO:0000256" key="2">
    <source>
        <dbReference type="SAM" id="MobiDB-lite"/>
    </source>
</evidence>
<reference evidence="4" key="1">
    <citation type="submission" date="2022-10" db="EMBL/GenBank/DDBJ databases">
        <title>Culturing micro-colonial fungi from biological soil crusts in the Mojave desert and describing Neophaeococcomyces mojavensis, and introducing the new genera and species Taxawa tesnikishii.</title>
        <authorList>
            <person name="Kurbessoian T."/>
            <person name="Stajich J.E."/>
        </authorList>
    </citation>
    <scope>NUCLEOTIDE SEQUENCE</scope>
    <source>
        <strain evidence="4">TK_35</strain>
    </source>
</reference>
<dbReference type="GO" id="GO:0003700">
    <property type="term" value="F:DNA-binding transcription factor activity"/>
    <property type="evidence" value="ECO:0007669"/>
    <property type="project" value="InterPro"/>
</dbReference>
<sequence>MKAGARCEPQSSTQESPLKRKRSFNHEASRRARVEGLSSIPLISQHGTPRIPLQASYSSTGDLAQTSGSFRSFDGSPDMVTRSDASPEEGRQYGANDSTMSFAKIILGEDDDSDSPASGTIPGDPGRATLDPQAPHHISTPLPCQDFLPVAVDAYFDRFHWYIMLFHPSSFVSRAQNILRRTTWAPEELCDVLLIIMVAVLGLRCVEHDKTWKGHQLLHEYSATAASLSSELMLLMSSHFYEVLLESKIEAYQICMLLGNYHVYFGSSNFAWNVSGVSARTAYALALHCDKAKSSGGEIAREVSNRCWNHLVVSDQFSSMIFGRPATLDPAFAQFKKLTDLDDTELPPDTARLAILQESHRKVTFLTYHTLKFELYHIIRHTLESFKVLQLQSPVTVQDLKTLIRVVNSTEVMLEQWHENLPAVFKPSQWAADDPWNVLELDRCNPEEKNIRRKLGLQGFILQLLYDAASVWARRPLLKLRISIPAEESIENIAISDVPDSLGASVQAALRMSRVPVAEFEGHLAQSFVLMHLFTAGSILCIAPTCQPYSKTASEAKAGVLRIISACRAIKDESKIARHTDQMLTRLYKKTMEREMDNALRLSDNATPKQHVAHRLNERQARDIHRPEPRSQSEHAAIPKAMTHVAMETSGLATDHGGILAASDYHARNPDEASLGEPIVSYLHFESLRNNDRTETHVDEDFDEAFGAFEESKSATRSTLPGA</sequence>
<dbReference type="SMART" id="SM00906">
    <property type="entry name" value="Fungal_trans"/>
    <property type="match status" value="1"/>
</dbReference>
<dbReference type="Proteomes" id="UP001172681">
    <property type="component" value="Unassembled WGS sequence"/>
</dbReference>
<comment type="caution">
    <text evidence="4">The sequence shown here is derived from an EMBL/GenBank/DDBJ whole genome shotgun (WGS) entry which is preliminary data.</text>
</comment>
<feature type="region of interest" description="Disordered" evidence="2">
    <location>
        <begin position="109"/>
        <end position="128"/>
    </location>
</feature>
<accession>A0AA39CYK4</accession>